<comment type="pathway">
    <text evidence="1">Cell wall biogenesis; cell wall polysaccharide biosynthesis.</text>
</comment>
<dbReference type="InterPro" id="IPR027791">
    <property type="entry name" value="Galactosyl_T_C"/>
</dbReference>
<dbReference type="RefSeq" id="WP_077342543.1">
    <property type="nucleotide sequence ID" value="NZ_CP019605.1"/>
</dbReference>
<evidence type="ECO:0000313" key="6">
    <source>
        <dbReference type="EMBL" id="AQP44957.1"/>
    </source>
</evidence>
<evidence type="ECO:0000256" key="2">
    <source>
        <dbReference type="ARBA" id="ARBA00006739"/>
    </source>
</evidence>
<dbReference type="Gene3D" id="3.90.550.10">
    <property type="entry name" value="Spore Coat Polysaccharide Biosynthesis Protein SpsA, Chain A"/>
    <property type="match status" value="1"/>
</dbReference>
<keyword evidence="7" id="KW-1185">Reference proteome</keyword>
<dbReference type="KEGG" id="tfl:RPIT_09295"/>
<comment type="similarity">
    <text evidence="2">Belongs to the glycosyltransferase 2 family.</text>
</comment>
<dbReference type="InterPro" id="IPR029044">
    <property type="entry name" value="Nucleotide-diphossugar_trans"/>
</dbReference>
<gene>
    <name evidence="6" type="ORF">RPIT_09295</name>
</gene>
<dbReference type="OrthoDB" id="6653642at2"/>
<dbReference type="PANTHER" id="PTHR43179:SF12">
    <property type="entry name" value="GALACTOFURANOSYLTRANSFERASE GLFT2"/>
    <property type="match status" value="1"/>
</dbReference>
<evidence type="ECO:0000256" key="4">
    <source>
        <dbReference type="ARBA" id="ARBA00022679"/>
    </source>
</evidence>
<sequence length="280" mass="30358">MSRVAVVTAVAGRHEHLRAQRRGLARSTEPVTHVVVAMGDPSIWEVCLEPPCVPTEYLRVPAAQELPLAAARNAGVACARRMGADVVVFLDVDCIPSETLATDYLEVLGALGRLDGDCGGPAVVTGRTQYLPPAPEGGYDLDALTKVGRDHPARPVPEDGAVVEGDVRLLWTLNCALTVDDFDAVGGFDEGYHGYGGEDTDFGQRLGHAQGKLWFTASARAWHQHHAVSDPPVEHLDAILRNANRFQSLWGWFPMEGWLAGFQNAGLAHQRDGKWQKVSR</sequence>
<dbReference type="Proteomes" id="UP000188324">
    <property type="component" value="Chromosome"/>
</dbReference>
<name>A0A1Q2CFT3_9ACTN</name>
<keyword evidence="3" id="KW-0328">Glycosyltransferase</keyword>
<organism evidence="6 7">
    <name type="scientific">Tessaracoccus flavus</name>
    <dbReference type="NCBI Taxonomy" id="1610493"/>
    <lineage>
        <taxon>Bacteria</taxon>
        <taxon>Bacillati</taxon>
        <taxon>Actinomycetota</taxon>
        <taxon>Actinomycetes</taxon>
        <taxon>Propionibacteriales</taxon>
        <taxon>Propionibacteriaceae</taxon>
        <taxon>Tessaracoccus</taxon>
    </lineage>
</organism>
<dbReference type="SUPFAM" id="SSF53448">
    <property type="entry name" value="Nucleotide-diphospho-sugar transferases"/>
    <property type="match status" value="1"/>
</dbReference>
<dbReference type="AlphaFoldDB" id="A0A1Q2CFT3"/>
<feature type="domain" description="Galactosyltransferase C-terminal" evidence="5">
    <location>
        <begin position="171"/>
        <end position="213"/>
    </location>
</feature>
<dbReference type="PANTHER" id="PTHR43179">
    <property type="entry name" value="RHAMNOSYLTRANSFERASE WBBL"/>
    <property type="match status" value="1"/>
</dbReference>
<evidence type="ECO:0000256" key="3">
    <source>
        <dbReference type="ARBA" id="ARBA00022676"/>
    </source>
</evidence>
<dbReference type="Pfam" id="PF02709">
    <property type="entry name" value="Glyco_transf_7C"/>
    <property type="match status" value="1"/>
</dbReference>
<dbReference type="GO" id="GO:0016757">
    <property type="term" value="F:glycosyltransferase activity"/>
    <property type="evidence" value="ECO:0007669"/>
    <property type="project" value="UniProtKB-KW"/>
</dbReference>
<reference evidence="6 7" key="1">
    <citation type="journal article" date="2016" name="Int. J. Syst. Evol. Microbiol.">
        <title>Tessaracoccus flavus sp. nov., isolated from the drainage system of a lindane-producing factory.</title>
        <authorList>
            <person name="Kumari R."/>
            <person name="Singh P."/>
            <person name="Schumann P."/>
            <person name="Lal R."/>
        </authorList>
    </citation>
    <scope>NUCLEOTIDE SEQUENCE [LARGE SCALE GENOMIC DNA]</scope>
    <source>
        <strain evidence="6 7">RP1T</strain>
    </source>
</reference>
<dbReference type="EMBL" id="CP019605">
    <property type="protein sequence ID" value="AQP44957.1"/>
    <property type="molecule type" value="Genomic_DNA"/>
</dbReference>
<evidence type="ECO:0000256" key="1">
    <source>
        <dbReference type="ARBA" id="ARBA00004776"/>
    </source>
</evidence>
<evidence type="ECO:0000259" key="5">
    <source>
        <dbReference type="Pfam" id="PF02709"/>
    </source>
</evidence>
<protein>
    <recommendedName>
        <fullName evidence="5">Galactosyltransferase C-terminal domain-containing protein</fullName>
    </recommendedName>
</protein>
<dbReference type="STRING" id="1610493.RPIT_09295"/>
<proteinExistence type="inferred from homology"/>
<evidence type="ECO:0000313" key="7">
    <source>
        <dbReference type="Proteomes" id="UP000188324"/>
    </source>
</evidence>
<keyword evidence="4" id="KW-0808">Transferase</keyword>
<accession>A0A1Q2CFT3</accession>